<dbReference type="GO" id="GO:0032259">
    <property type="term" value="P:methylation"/>
    <property type="evidence" value="ECO:0007669"/>
    <property type="project" value="UniProtKB-KW"/>
</dbReference>
<keyword evidence="1" id="KW-0489">Methyltransferase</keyword>
<dbReference type="GO" id="GO:0008168">
    <property type="term" value="F:methyltransferase activity"/>
    <property type="evidence" value="ECO:0007669"/>
    <property type="project" value="UniProtKB-KW"/>
</dbReference>
<dbReference type="Proteomes" id="UP000287519">
    <property type="component" value="Unassembled WGS sequence"/>
</dbReference>
<organism evidence="1 2">
    <name type="scientific">Rhodococcus wratislaviensis</name>
    <name type="common">Tsukamurella wratislaviensis</name>
    <dbReference type="NCBI Taxonomy" id="44752"/>
    <lineage>
        <taxon>Bacteria</taxon>
        <taxon>Bacillati</taxon>
        <taxon>Actinomycetota</taxon>
        <taxon>Actinomycetes</taxon>
        <taxon>Mycobacteriales</taxon>
        <taxon>Nocardiaceae</taxon>
        <taxon>Rhodococcus</taxon>
    </lineage>
</organism>
<name>A0A402CJL4_RHOWR</name>
<sequence length="54" mass="6026">MLEEQGLQVDVVARREIPFGTVLTARRHMLAVRGIFAADHCIEEIVVIRGGQHS</sequence>
<protein>
    <submittedName>
        <fullName evidence="1">Methyltransferase</fullName>
    </submittedName>
</protein>
<accession>A0A402CJL4</accession>
<evidence type="ECO:0000313" key="2">
    <source>
        <dbReference type="Proteomes" id="UP000287519"/>
    </source>
</evidence>
<evidence type="ECO:0000313" key="1">
    <source>
        <dbReference type="EMBL" id="GCE43793.1"/>
    </source>
</evidence>
<reference evidence="1 2" key="1">
    <citation type="submission" date="2018-11" db="EMBL/GenBank/DDBJ databases">
        <title>Microbial catabolism of amino acid.</title>
        <authorList>
            <person name="Hibi M."/>
            <person name="Ogawa J."/>
        </authorList>
    </citation>
    <scope>NUCLEOTIDE SEQUENCE [LARGE SCALE GENOMIC DNA]</scope>
    <source>
        <strain evidence="1 2">C31-06</strain>
    </source>
</reference>
<proteinExistence type="predicted"/>
<dbReference type="EMBL" id="BHYM01000080">
    <property type="protein sequence ID" value="GCE43793.1"/>
    <property type="molecule type" value="Genomic_DNA"/>
</dbReference>
<gene>
    <name evidence="1" type="ORF">Rhow_008091</name>
</gene>
<keyword evidence="2" id="KW-1185">Reference proteome</keyword>
<dbReference type="RefSeq" id="WP_192582093.1">
    <property type="nucleotide sequence ID" value="NZ_BHYM01000080.1"/>
</dbReference>
<dbReference type="AlphaFoldDB" id="A0A402CJL4"/>
<comment type="caution">
    <text evidence="1">The sequence shown here is derived from an EMBL/GenBank/DDBJ whole genome shotgun (WGS) entry which is preliminary data.</text>
</comment>
<keyword evidence="1" id="KW-0808">Transferase</keyword>